<feature type="region of interest" description="Disordered" evidence="1">
    <location>
        <begin position="607"/>
        <end position="647"/>
    </location>
</feature>
<feature type="compositionally biased region" description="Polar residues" evidence="1">
    <location>
        <begin position="631"/>
        <end position="647"/>
    </location>
</feature>
<evidence type="ECO:0000256" key="1">
    <source>
        <dbReference type="SAM" id="MobiDB-lite"/>
    </source>
</evidence>
<dbReference type="AlphaFoldDB" id="A0A9P5RTL9"/>
<feature type="transmembrane region" description="Helical" evidence="2">
    <location>
        <begin position="578"/>
        <end position="599"/>
    </location>
</feature>
<feature type="region of interest" description="Disordered" evidence="1">
    <location>
        <begin position="896"/>
        <end position="916"/>
    </location>
</feature>
<feature type="compositionally biased region" description="Polar residues" evidence="1">
    <location>
        <begin position="1102"/>
        <end position="1112"/>
    </location>
</feature>
<feature type="compositionally biased region" description="Low complexity" evidence="1">
    <location>
        <begin position="1070"/>
        <end position="1081"/>
    </location>
</feature>
<keyword evidence="2" id="KW-0812">Transmembrane</keyword>
<sequence>MSAPPRSSTPTTTLLILRSASILVATTLFSMTTTASAESGAFELQTNLVSCGGNNSATNNAGGSTAPIAVCAPPESKLFNNVRVVNGTPQPGSTGVRGRLYDVGNLCTEKVSDKIDRAWIAFLDCSGGCSLATKLANLQGSNPQAVLIYNQAACTVNAPPAAPAGGSPMPAVPTFVASPAPAASPVTAPVASPAPAAAPVAAPVTTDAPVAVPATTDAPVAAPATPTPEAPPAAATSTASVPAPAAPTQPTESNPNGGDKGGAGAGEGEDSNDDGGGDRNDDGDGDRNDIDGDDDGEWEGGDDGEDNGDNDNNNDDSNDGDNDDGEDDNSDDDDEGELARKHPRSFQTKSNISGRNNNIISLEGLVGAPGEEGQESDDSLPQGRSPHPRPIPHPINAKRSAETAQGRSPRPRPTPHSHVSETMKRSIPNAKRSSTEPQGRSPRPHPNPHSHIVGARRAAPASPSDIDSHQQQQHNAVRVMGIADAYVQFPITVAMAEQVTTDYLLKVLTGPAASSPLPAPLKALKTTVNPNGAASSSINPTAAADSNNGVITDLMVSISPAFEEPTGERKFLSMSKPIFATVVGILSAVVCGVVLLYVVRPLVRRHRRQRGSDGGGGGSTALVGDSESESRGTPPSQSSGGNGYFGNSTAYTGDNINSSGCSDGKYDDYSQHASKEAPYSASSTATTDPITHPPPMQEVYSEKTHAHHQKKDSNSAPTTFDHSLSGNNTPYPATVPFAAGLATSLNAVEPEDPKYAQKHLRLLRNQDHLHRQPQSVPLPDSTVATPTTATVPAPPVQLKEIHSARTRSNWGSGYTPTTPTVYSISTPTSTTATVATATPTTAELPSGSTSVFENIRAAGALSHHVDVIPEESYRKFLEPAAPQDYTHPTSTSGLTFATSGHRNDNDNADDDEVDRYPVVNSRNGSDLFHSEIKPRHFPTAIDTSTFSTTTTAYGTPSSTTTTAYGTPSSSLASGGITREGGLATALYRNRYLSMDNPGGFSPAAQSPFSSLNLSLHPRGNLGTDSNSNTPRASLSNDFLPTRVSMDSPLASYRDSNKSIGLQTRFQDLMSSNRASSAPRSSLDGGTPRASFSDDYRPRLPTIPSSSRLTNITTSNTGEIAPRAPISNNSSRIGMDSLHRSSTMNLGDIQTRFHGIASYSSGRLESAPASAATKTSFSESTAGASFSEDFSS</sequence>
<feature type="compositionally biased region" description="Low complexity" evidence="1">
    <location>
        <begin position="232"/>
        <end position="248"/>
    </location>
</feature>
<organism evidence="4 5">
    <name type="scientific">Linnemannia schmuckeri</name>
    <dbReference type="NCBI Taxonomy" id="64567"/>
    <lineage>
        <taxon>Eukaryota</taxon>
        <taxon>Fungi</taxon>
        <taxon>Fungi incertae sedis</taxon>
        <taxon>Mucoromycota</taxon>
        <taxon>Mortierellomycotina</taxon>
        <taxon>Mortierellomycetes</taxon>
        <taxon>Mortierellales</taxon>
        <taxon>Mortierellaceae</taxon>
        <taxon>Linnemannia</taxon>
    </lineage>
</organism>
<feature type="compositionally biased region" description="Polar residues" evidence="1">
    <location>
        <begin position="1171"/>
        <end position="1191"/>
    </location>
</feature>
<proteinExistence type="predicted"/>
<dbReference type="Proteomes" id="UP000748756">
    <property type="component" value="Unassembled WGS sequence"/>
</dbReference>
<dbReference type="Gene3D" id="3.50.30.30">
    <property type="match status" value="1"/>
</dbReference>
<name>A0A9P5RTL9_9FUNG</name>
<keyword evidence="3" id="KW-0732">Signal</keyword>
<feature type="region of interest" description="Disordered" evidence="1">
    <location>
        <begin position="1163"/>
        <end position="1191"/>
    </location>
</feature>
<protein>
    <submittedName>
        <fullName evidence="4">Uncharacterized protein</fullName>
    </submittedName>
</protein>
<feature type="compositionally biased region" description="Acidic residues" evidence="1">
    <location>
        <begin position="291"/>
        <end position="336"/>
    </location>
</feature>
<evidence type="ECO:0000256" key="3">
    <source>
        <dbReference type="SAM" id="SignalP"/>
    </source>
</evidence>
<feature type="region of interest" description="Disordered" evidence="1">
    <location>
        <begin position="952"/>
        <end position="971"/>
    </location>
</feature>
<feature type="compositionally biased region" description="Low complexity" evidence="1">
    <location>
        <begin position="952"/>
        <end position="970"/>
    </location>
</feature>
<feature type="signal peptide" evidence="3">
    <location>
        <begin position="1"/>
        <end position="37"/>
    </location>
</feature>
<feature type="region of interest" description="Disordered" evidence="1">
    <location>
        <begin position="1070"/>
        <end position="1112"/>
    </location>
</feature>
<feature type="compositionally biased region" description="Basic and acidic residues" evidence="1">
    <location>
        <begin position="276"/>
        <end position="290"/>
    </location>
</feature>
<feature type="chain" id="PRO_5040496290" evidence="3">
    <location>
        <begin position="38"/>
        <end position="1191"/>
    </location>
</feature>
<keyword evidence="2" id="KW-0472">Membrane</keyword>
<evidence type="ECO:0000313" key="4">
    <source>
        <dbReference type="EMBL" id="KAF9141641.1"/>
    </source>
</evidence>
<feature type="non-terminal residue" evidence="4">
    <location>
        <position position="1"/>
    </location>
</feature>
<feature type="region of interest" description="Disordered" evidence="1">
    <location>
        <begin position="219"/>
        <end position="474"/>
    </location>
</feature>
<feature type="compositionally biased region" description="Polar residues" evidence="1">
    <location>
        <begin position="680"/>
        <end position="689"/>
    </location>
</feature>
<dbReference type="OrthoDB" id="8062037at2759"/>
<gene>
    <name evidence="4" type="ORF">BG015_001216</name>
</gene>
<feature type="region of interest" description="Disordered" evidence="1">
    <location>
        <begin position="667"/>
        <end position="727"/>
    </location>
</feature>
<dbReference type="EMBL" id="JAAAUQ010001213">
    <property type="protein sequence ID" value="KAF9141641.1"/>
    <property type="molecule type" value="Genomic_DNA"/>
</dbReference>
<comment type="caution">
    <text evidence="4">The sequence shown here is derived from an EMBL/GenBank/DDBJ whole genome shotgun (WGS) entry which is preliminary data.</text>
</comment>
<feature type="region of interest" description="Disordered" evidence="1">
    <location>
        <begin position="1015"/>
        <end position="1040"/>
    </location>
</feature>
<feature type="compositionally biased region" description="Polar residues" evidence="1">
    <location>
        <begin position="1022"/>
        <end position="1038"/>
    </location>
</feature>
<reference evidence="4" key="1">
    <citation type="journal article" date="2020" name="Fungal Divers.">
        <title>Resolving the Mortierellaceae phylogeny through synthesis of multi-gene phylogenetics and phylogenomics.</title>
        <authorList>
            <person name="Vandepol N."/>
            <person name="Liber J."/>
            <person name="Desiro A."/>
            <person name="Na H."/>
            <person name="Kennedy M."/>
            <person name="Barry K."/>
            <person name="Grigoriev I.V."/>
            <person name="Miller A.N."/>
            <person name="O'Donnell K."/>
            <person name="Stajich J.E."/>
            <person name="Bonito G."/>
        </authorList>
    </citation>
    <scope>NUCLEOTIDE SEQUENCE</scope>
    <source>
        <strain evidence="4">NRRL 6426</strain>
    </source>
</reference>
<evidence type="ECO:0000256" key="2">
    <source>
        <dbReference type="SAM" id="Phobius"/>
    </source>
</evidence>
<keyword evidence="2" id="KW-1133">Transmembrane helix</keyword>
<evidence type="ECO:0000313" key="5">
    <source>
        <dbReference type="Proteomes" id="UP000748756"/>
    </source>
</evidence>
<feature type="compositionally biased region" description="Polar residues" evidence="1">
    <location>
        <begin position="714"/>
        <end position="727"/>
    </location>
</feature>
<keyword evidence="5" id="KW-1185">Reference proteome</keyword>
<accession>A0A9P5RTL9</accession>
<feature type="compositionally biased region" description="Low complexity" evidence="1">
    <location>
        <begin position="350"/>
        <end position="361"/>
    </location>
</feature>